<gene>
    <name evidence="2" type="ORF">GMJLKIPL_2170</name>
</gene>
<dbReference type="RefSeq" id="WP_238235128.1">
    <property type="nucleotide sequence ID" value="NZ_BPQQ01000022.1"/>
</dbReference>
<organism evidence="2 3">
    <name type="scientific">Methylobacterium isbiliense</name>
    <dbReference type="NCBI Taxonomy" id="315478"/>
    <lineage>
        <taxon>Bacteria</taxon>
        <taxon>Pseudomonadati</taxon>
        <taxon>Pseudomonadota</taxon>
        <taxon>Alphaproteobacteria</taxon>
        <taxon>Hyphomicrobiales</taxon>
        <taxon>Methylobacteriaceae</taxon>
        <taxon>Methylobacterium</taxon>
    </lineage>
</organism>
<dbReference type="Proteomes" id="UP001055153">
    <property type="component" value="Unassembled WGS sequence"/>
</dbReference>
<evidence type="ECO:0000313" key="3">
    <source>
        <dbReference type="Proteomes" id="UP001055153"/>
    </source>
</evidence>
<dbReference type="EMBL" id="BPQQ01000022">
    <property type="protein sequence ID" value="GJE00251.1"/>
    <property type="molecule type" value="Genomic_DNA"/>
</dbReference>
<dbReference type="InterPro" id="IPR029024">
    <property type="entry name" value="TerB-like"/>
</dbReference>
<evidence type="ECO:0000256" key="1">
    <source>
        <dbReference type="SAM" id="Phobius"/>
    </source>
</evidence>
<keyword evidence="1" id="KW-0812">Transmembrane</keyword>
<protein>
    <recommendedName>
        <fullName evidence="4">Inner membrane protein YebE</fullName>
    </recommendedName>
</protein>
<dbReference type="SUPFAM" id="SSF158682">
    <property type="entry name" value="TerB-like"/>
    <property type="match status" value="1"/>
</dbReference>
<keyword evidence="3" id="KW-1185">Reference proteome</keyword>
<evidence type="ECO:0008006" key="4">
    <source>
        <dbReference type="Google" id="ProtNLM"/>
    </source>
</evidence>
<reference evidence="2" key="1">
    <citation type="journal article" date="2021" name="Front. Microbiol.">
        <title>Comprehensive Comparative Genomics and Phenotyping of Methylobacterium Species.</title>
        <authorList>
            <person name="Alessa O."/>
            <person name="Ogura Y."/>
            <person name="Fujitani Y."/>
            <person name="Takami H."/>
            <person name="Hayashi T."/>
            <person name="Sahin N."/>
            <person name="Tani A."/>
        </authorList>
    </citation>
    <scope>NUCLEOTIDE SEQUENCE</scope>
    <source>
        <strain evidence="2">DSM 17168</strain>
    </source>
</reference>
<proteinExistence type="predicted"/>
<comment type="caution">
    <text evidence="2">The sequence shown here is derived from an EMBL/GenBank/DDBJ whole genome shotgun (WGS) entry which is preliminary data.</text>
</comment>
<keyword evidence="1" id="KW-0472">Membrane</keyword>
<reference evidence="2" key="2">
    <citation type="submission" date="2021-08" db="EMBL/GenBank/DDBJ databases">
        <authorList>
            <person name="Tani A."/>
            <person name="Ola A."/>
            <person name="Ogura Y."/>
            <person name="Katsura K."/>
            <person name="Hayashi T."/>
        </authorList>
    </citation>
    <scope>NUCLEOTIDE SEQUENCE</scope>
    <source>
        <strain evidence="2">DSM 17168</strain>
    </source>
</reference>
<dbReference type="Gene3D" id="1.10.3680.10">
    <property type="entry name" value="TerB-like"/>
    <property type="match status" value="1"/>
</dbReference>
<dbReference type="Pfam" id="PF04391">
    <property type="entry name" value="DUF533"/>
    <property type="match status" value="1"/>
</dbReference>
<accession>A0ABQ4SAL3</accession>
<sequence>MADTKRLVDALVRSRRGGLAGGLAALGGLALIAGLGYRALARDGAPAAARRALSAEDVSDDDADLYLRAMVAATLADGMIDTQERARLDAAIDEAGLDAAGRRDLDRLFADPPAVDEIADRVADPDAAARVYAAARLAIDPDTVQERTFLAQLAEALDLDAEVVARVEAEAGA</sequence>
<keyword evidence="1" id="KW-1133">Transmembrane helix</keyword>
<name>A0ABQ4SAL3_9HYPH</name>
<dbReference type="InterPro" id="IPR007486">
    <property type="entry name" value="YebE"/>
</dbReference>
<evidence type="ECO:0000313" key="2">
    <source>
        <dbReference type="EMBL" id="GJE00251.1"/>
    </source>
</evidence>
<feature type="transmembrane region" description="Helical" evidence="1">
    <location>
        <begin position="20"/>
        <end position="41"/>
    </location>
</feature>